<feature type="domain" description="DUF4397" evidence="3">
    <location>
        <begin position="33"/>
        <end position="149"/>
    </location>
</feature>
<organism evidence="4 5">
    <name type="scientific">Cryobacterium cryoconiti</name>
    <dbReference type="NCBI Taxonomy" id="1259239"/>
    <lineage>
        <taxon>Bacteria</taxon>
        <taxon>Bacillati</taxon>
        <taxon>Actinomycetota</taxon>
        <taxon>Actinomycetes</taxon>
        <taxon>Micrococcales</taxon>
        <taxon>Microbacteriaceae</taxon>
        <taxon>Cryobacterium</taxon>
    </lineage>
</organism>
<name>A0A4Y8JZA6_9MICO</name>
<evidence type="ECO:0000259" key="3">
    <source>
        <dbReference type="Pfam" id="PF14344"/>
    </source>
</evidence>
<dbReference type="Pfam" id="PF14344">
    <property type="entry name" value="DUF4397"/>
    <property type="match status" value="1"/>
</dbReference>
<keyword evidence="1" id="KW-1133">Transmembrane helix</keyword>
<gene>
    <name evidence="4" type="ORF">E3T49_04190</name>
</gene>
<feature type="signal peptide" evidence="2">
    <location>
        <begin position="1"/>
        <end position="28"/>
    </location>
</feature>
<feature type="chain" id="PRO_5021389853" evidence="2">
    <location>
        <begin position="29"/>
        <end position="278"/>
    </location>
</feature>
<keyword evidence="1" id="KW-0812">Transmembrane</keyword>
<dbReference type="OrthoDB" id="5800709at2"/>
<accession>A0A4Y8JZA6</accession>
<dbReference type="AlphaFoldDB" id="A0A4Y8JZA6"/>
<reference evidence="4 5" key="1">
    <citation type="submission" date="2019-03" db="EMBL/GenBank/DDBJ databases">
        <title>Genomics of glacier-inhabiting Cryobacterium strains.</title>
        <authorList>
            <person name="Liu Q."/>
            <person name="Xin Y.-H."/>
        </authorList>
    </citation>
    <scope>NUCLEOTIDE SEQUENCE [LARGE SCALE GENOMIC DNA]</scope>
    <source>
        <strain evidence="4 5">TMT1-51</strain>
    </source>
</reference>
<protein>
    <submittedName>
        <fullName evidence="4">DUF4397 domain-containing protein</fullName>
    </submittedName>
</protein>
<evidence type="ECO:0000256" key="2">
    <source>
        <dbReference type="SAM" id="SignalP"/>
    </source>
</evidence>
<dbReference type="EMBL" id="SOHA01000006">
    <property type="protein sequence ID" value="TFD32689.1"/>
    <property type="molecule type" value="Genomic_DNA"/>
</dbReference>
<comment type="caution">
    <text evidence="4">The sequence shown here is derived from an EMBL/GenBank/DDBJ whole genome shotgun (WGS) entry which is preliminary data.</text>
</comment>
<keyword evidence="5" id="KW-1185">Reference proteome</keyword>
<sequence length="278" mass="27533">MHKSLKIGMTAGTLGALVALGGLAPAQADGHVAKLSVLHGVPGLTVDVYVNDELTLDDFKPGDLAGPLDLPAGTYKVAITASDAADASAPVIGPIDLPLEAGKNYTATANLDADGKPTATLFTNDISQVAAGEGRLTVRHVAAAPAVDVLANGAAAITALTNPNESVLTLPAGTISAAVAATGTTDPVIGPADVNVAEGTNTIVYAWGSLADKNLALAVQTIDGLHSNPDSIPAGEAGLVATNQANESTGLIVGGFAVLMGLVAAAVVGMRRLSAARR</sequence>
<keyword evidence="1" id="KW-0472">Membrane</keyword>
<evidence type="ECO:0000313" key="4">
    <source>
        <dbReference type="EMBL" id="TFD32689.1"/>
    </source>
</evidence>
<evidence type="ECO:0000256" key="1">
    <source>
        <dbReference type="SAM" id="Phobius"/>
    </source>
</evidence>
<dbReference type="RefSeq" id="WP_134423708.1">
    <property type="nucleotide sequence ID" value="NZ_SOHA01000006.1"/>
</dbReference>
<feature type="transmembrane region" description="Helical" evidence="1">
    <location>
        <begin position="251"/>
        <end position="270"/>
    </location>
</feature>
<dbReference type="Proteomes" id="UP000297472">
    <property type="component" value="Unassembled WGS sequence"/>
</dbReference>
<proteinExistence type="predicted"/>
<keyword evidence="2" id="KW-0732">Signal</keyword>
<evidence type="ECO:0000313" key="5">
    <source>
        <dbReference type="Proteomes" id="UP000297472"/>
    </source>
</evidence>
<dbReference type="InterPro" id="IPR025510">
    <property type="entry name" value="DUF4397"/>
</dbReference>